<organism evidence="15 16">
    <name type="scientific">Eisenbergiella tayi</name>
    <dbReference type="NCBI Taxonomy" id="1432052"/>
    <lineage>
        <taxon>Bacteria</taxon>
        <taxon>Bacillati</taxon>
        <taxon>Bacillota</taxon>
        <taxon>Clostridia</taxon>
        <taxon>Lachnospirales</taxon>
        <taxon>Lachnospiraceae</taxon>
        <taxon>Eisenbergiella</taxon>
    </lineage>
</organism>
<dbReference type="EMBL" id="MCGH01000002">
    <property type="protein sequence ID" value="ODM06265.1"/>
    <property type="molecule type" value="Genomic_DNA"/>
</dbReference>
<keyword evidence="9 13" id="KW-1133">Transmembrane helix</keyword>
<dbReference type="GO" id="GO:0005886">
    <property type="term" value="C:plasma membrane"/>
    <property type="evidence" value="ECO:0007669"/>
    <property type="project" value="UniProtKB-SubCell"/>
</dbReference>
<dbReference type="InterPro" id="IPR003660">
    <property type="entry name" value="HAMP_dom"/>
</dbReference>
<evidence type="ECO:0000256" key="10">
    <source>
        <dbReference type="ARBA" id="ARBA00023012"/>
    </source>
</evidence>
<feature type="transmembrane region" description="Helical" evidence="13">
    <location>
        <begin position="13"/>
        <end position="33"/>
    </location>
</feature>
<reference evidence="15 16" key="1">
    <citation type="submission" date="2016-07" db="EMBL/GenBank/DDBJ databases">
        <title>Characterization of isolates of Eisenbergiella tayi derived from blood cultures, using whole genome sequencing.</title>
        <authorList>
            <person name="Burdz T."/>
            <person name="Wiebe D."/>
            <person name="Huynh C."/>
            <person name="Bernard K."/>
        </authorList>
    </citation>
    <scope>NUCLEOTIDE SEQUENCE [LARGE SCALE GENOMIC DNA]</scope>
    <source>
        <strain evidence="15 16">NML 110608</strain>
    </source>
</reference>
<keyword evidence="4 15" id="KW-0808">Transferase</keyword>
<dbReference type="GO" id="GO:0005524">
    <property type="term" value="F:ATP binding"/>
    <property type="evidence" value="ECO:0007669"/>
    <property type="project" value="UniProtKB-KW"/>
</dbReference>
<accession>A0A1E3ABW0</accession>
<evidence type="ECO:0000256" key="11">
    <source>
        <dbReference type="ARBA" id="ARBA00023136"/>
    </source>
</evidence>
<dbReference type="InterPro" id="IPR003594">
    <property type="entry name" value="HATPase_dom"/>
</dbReference>
<feature type="domain" description="HAMP" evidence="14">
    <location>
        <begin position="326"/>
        <end position="380"/>
    </location>
</feature>
<keyword evidence="8" id="KW-0067">ATP-binding</keyword>
<dbReference type="SMART" id="SM00387">
    <property type="entry name" value="HATPase_c"/>
    <property type="match status" value="1"/>
</dbReference>
<comment type="caution">
    <text evidence="15">The sequence shown here is derived from an EMBL/GenBank/DDBJ whole genome shotgun (WGS) entry which is preliminary data.</text>
</comment>
<dbReference type="Gene3D" id="1.10.287.130">
    <property type="match status" value="1"/>
</dbReference>
<dbReference type="SMART" id="SM00304">
    <property type="entry name" value="HAMP"/>
    <property type="match status" value="1"/>
</dbReference>
<dbReference type="InterPro" id="IPR010559">
    <property type="entry name" value="Sig_transdc_His_kin_internal"/>
</dbReference>
<proteinExistence type="predicted"/>
<evidence type="ECO:0000256" key="6">
    <source>
        <dbReference type="ARBA" id="ARBA00022741"/>
    </source>
</evidence>
<evidence type="ECO:0000259" key="14">
    <source>
        <dbReference type="PROSITE" id="PS50885"/>
    </source>
</evidence>
<dbReference type="RefSeq" id="WP_069152277.1">
    <property type="nucleotide sequence ID" value="NZ_MCGH01000002.1"/>
</dbReference>
<dbReference type="Pfam" id="PF02518">
    <property type="entry name" value="HATPase_c"/>
    <property type="match status" value="1"/>
</dbReference>
<dbReference type="Pfam" id="PF06580">
    <property type="entry name" value="His_kinase"/>
    <property type="match status" value="1"/>
</dbReference>
<evidence type="ECO:0000256" key="1">
    <source>
        <dbReference type="ARBA" id="ARBA00004651"/>
    </source>
</evidence>
<dbReference type="CDD" id="cd06225">
    <property type="entry name" value="HAMP"/>
    <property type="match status" value="1"/>
</dbReference>
<dbReference type="SUPFAM" id="SSF158472">
    <property type="entry name" value="HAMP domain-like"/>
    <property type="match status" value="1"/>
</dbReference>
<protein>
    <submittedName>
        <fullName evidence="15">Putative sensor-like histidine kinase</fullName>
        <ecNumber evidence="15">2.7.13.3</ecNumber>
    </submittedName>
</protein>
<gene>
    <name evidence="15" type="ORF">BEI61_02154</name>
</gene>
<evidence type="ECO:0000256" key="13">
    <source>
        <dbReference type="SAM" id="Phobius"/>
    </source>
</evidence>
<feature type="transmembrane region" description="Helical" evidence="13">
    <location>
        <begin position="304"/>
        <end position="325"/>
    </location>
</feature>
<evidence type="ECO:0000256" key="9">
    <source>
        <dbReference type="ARBA" id="ARBA00022989"/>
    </source>
</evidence>
<keyword evidence="11 13" id="KW-0472">Membrane</keyword>
<comment type="subcellular location">
    <subcellularLocation>
        <location evidence="1">Cell membrane</location>
        <topology evidence="1">Multi-pass membrane protein</topology>
    </subcellularLocation>
</comment>
<dbReference type="PANTHER" id="PTHR34220:SF11">
    <property type="entry name" value="SENSOR PROTEIN KINASE HPTS"/>
    <property type="match status" value="1"/>
</dbReference>
<name>A0A1E3ABW0_9FIRM</name>
<dbReference type="GO" id="GO:0000155">
    <property type="term" value="F:phosphorelay sensor kinase activity"/>
    <property type="evidence" value="ECO:0007669"/>
    <property type="project" value="InterPro"/>
</dbReference>
<keyword evidence="5 13" id="KW-0812">Transmembrane</keyword>
<evidence type="ECO:0000256" key="3">
    <source>
        <dbReference type="ARBA" id="ARBA00022553"/>
    </source>
</evidence>
<evidence type="ECO:0000256" key="7">
    <source>
        <dbReference type="ARBA" id="ARBA00022777"/>
    </source>
</evidence>
<keyword evidence="6" id="KW-0547">Nucleotide-binding</keyword>
<sequence length="595" mass="68858">MKIPFFRSVFTKMIFALSVSFLIIISISFLYIYGSVRDSMKEKTDSEKIQNFNQLEHNIDILSGEVELITRRLISETALTDLVFGVDGGNDREVVLKADLFREMEKVFTEYNYVESICFYNSDNLSLIADKEQNILINDKDSRGRFYEEQIAGKGNGAGNGVKWYGGYINSDFNIKALKDESRKEVYYVSACRPVYWGAHTAWLVININLDYFTDIYNSLEKENVQLSTTYIIDENGKVVSHLDKSEVGKRRENQYIRNKNDGPFTFEEGDQQILCYPLHLNGWTMVNETPLSVILKDIKDIQIVFRIAVIAVAVFSVFFTIFWVRYITSPLTDTVEAMKCMENGMLGITLPQRTKSRDEIGLLVTQFNQMSQKIMQLVEENTKMEENKREMEIKMLKSQMNPHFLYNTLNTIKWMAIMKGEDSIVDCTTALGDLLQPLYRDNRTFWSLENEKNYIVSYGKIMNYRYGEKVSLRMDFGEVLYDAKIPKFVLQPIVENAFLYGVSEKEENTIITITAWQEAEDLFLRISDNGEGLEEEKLTELRDSLHETQETNHIGISNVHQRIQLLYGPPYGLEIDSIKELGFSVTMRLPFELT</sequence>
<evidence type="ECO:0000256" key="4">
    <source>
        <dbReference type="ARBA" id="ARBA00022679"/>
    </source>
</evidence>
<keyword evidence="3" id="KW-0597">Phosphoprotein</keyword>
<keyword evidence="12" id="KW-0175">Coiled coil</keyword>
<dbReference type="Pfam" id="PF00672">
    <property type="entry name" value="HAMP"/>
    <property type="match status" value="1"/>
</dbReference>
<evidence type="ECO:0000256" key="12">
    <source>
        <dbReference type="SAM" id="Coils"/>
    </source>
</evidence>
<feature type="coiled-coil region" evidence="12">
    <location>
        <begin position="368"/>
        <end position="395"/>
    </location>
</feature>
<dbReference type="Proteomes" id="UP000094067">
    <property type="component" value="Unassembled WGS sequence"/>
</dbReference>
<dbReference type="EC" id="2.7.13.3" evidence="15"/>
<evidence type="ECO:0000256" key="2">
    <source>
        <dbReference type="ARBA" id="ARBA00022475"/>
    </source>
</evidence>
<dbReference type="InterPro" id="IPR036890">
    <property type="entry name" value="HATPase_C_sf"/>
</dbReference>
<dbReference type="InterPro" id="IPR050640">
    <property type="entry name" value="Bact_2-comp_sensor_kinase"/>
</dbReference>
<dbReference type="PROSITE" id="PS50885">
    <property type="entry name" value="HAMP"/>
    <property type="match status" value="1"/>
</dbReference>
<keyword evidence="2" id="KW-1003">Cell membrane</keyword>
<evidence type="ECO:0000256" key="8">
    <source>
        <dbReference type="ARBA" id="ARBA00022840"/>
    </source>
</evidence>
<dbReference type="SUPFAM" id="SSF55874">
    <property type="entry name" value="ATPase domain of HSP90 chaperone/DNA topoisomerase II/histidine kinase"/>
    <property type="match status" value="1"/>
</dbReference>
<keyword evidence="7 15" id="KW-0418">Kinase</keyword>
<keyword evidence="10" id="KW-0902">Two-component regulatory system</keyword>
<evidence type="ECO:0000256" key="5">
    <source>
        <dbReference type="ARBA" id="ARBA00022692"/>
    </source>
</evidence>
<dbReference type="Gene3D" id="3.30.450.20">
    <property type="entry name" value="PAS domain"/>
    <property type="match status" value="1"/>
</dbReference>
<dbReference type="Gene3D" id="3.30.565.10">
    <property type="entry name" value="Histidine kinase-like ATPase, C-terminal domain"/>
    <property type="match status" value="1"/>
</dbReference>
<dbReference type="AlphaFoldDB" id="A0A1E3ABW0"/>
<dbReference type="PANTHER" id="PTHR34220">
    <property type="entry name" value="SENSOR HISTIDINE KINASE YPDA"/>
    <property type="match status" value="1"/>
</dbReference>
<evidence type="ECO:0000313" key="16">
    <source>
        <dbReference type="Proteomes" id="UP000094067"/>
    </source>
</evidence>
<dbReference type="CDD" id="cd18774">
    <property type="entry name" value="PDC2_HK_sensor"/>
    <property type="match status" value="1"/>
</dbReference>
<evidence type="ECO:0000313" key="15">
    <source>
        <dbReference type="EMBL" id="ODM06265.1"/>
    </source>
</evidence>